<dbReference type="InterPro" id="IPR036844">
    <property type="entry name" value="Hint_dom_sf"/>
</dbReference>
<comment type="caution">
    <text evidence="2">The sequence shown here is derived from an EMBL/GenBank/DDBJ whole genome shotgun (WGS) entry which is preliminary data.</text>
</comment>
<evidence type="ECO:0000259" key="1">
    <source>
        <dbReference type="Pfam" id="PF13403"/>
    </source>
</evidence>
<accession>A0A562NGL7</accession>
<evidence type="ECO:0000313" key="2">
    <source>
        <dbReference type="EMBL" id="TWI31228.1"/>
    </source>
</evidence>
<dbReference type="SUPFAM" id="SSF51294">
    <property type="entry name" value="Hedgehog/intein (Hint) domain"/>
    <property type="match status" value="1"/>
</dbReference>
<dbReference type="Proteomes" id="UP000316225">
    <property type="component" value="Unassembled WGS sequence"/>
</dbReference>
<reference evidence="2 3" key="1">
    <citation type="journal article" date="2015" name="Stand. Genomic Sci.">
        <title>Genomic Encyclopedia of Bacterial and Archaeal Type Strains, Phase III: the genomes of soil and plant-associated and newly described type strains.</title>
        <authorList>
            <person name="Whitman W.B."/>
            <person name="Woyke T."/>
            <person name="Klenk H.P."/>
            <person name="Zhou Y."/>
            <person name="Lilburn T.G."/>
            <person name="Beck B.J."/>
            <person name="De Vos P."/>
            <person name="Vandamme P."/>
            <person name="Eisen J.A."/>
            <person name="Garrity G."/>
            <person name="Hugenholtz P."/>
            <person name="Kyrpides N.C."/>
        </authorList>
    </citation>
    <scope>NUCLEOTIDE SEQUENCE [LARGE SCALE GENOMIC DNA]</scope>
    <source>
        <strain evidence="2 3">CGMCC 1.5364</strain>
    </source>
</reference>
<feature type="domain" description="Hedgehog/Intein (Hint)" evidence="1">
    <location>
        <begin position="189"/>
        <end position="335"/>
    </location>
</feature>
<dbReference type="EMBL" id="VLKU01000010">
    <property type="protein sequence ID" value="TWI31228.1"/>
    <property type="molecule type" value="Genomic_DNA"/>
</dbReference>
<dbReference type="InterPro" id="IPR028992">
    <property type="entry name" value="Hedgehog/Intein_dom"/>
</dbReference>
<dbReference type="Gene3D" id="2.170.16.10">
    <property type="entry name" value="Hedgehog/Intein (Hint) domain"/>
    <property type="match status" value="1"/>
</dbReference>
<dbReference type="AlphaFoldDB" id="A0A562NGL7"/>
<evidence type="ECO:0000313" key="3">
    <source>
        <dbReference type="Proteomes" id="UP000316225"/>
    </source>
</evidence>
<name>A0A562NGL7_9RHOB</name>
<sequence>MSLTLDYDATNKVAHFSQTISPNPGVANSGLTVGSGQFSIIGLADPITYTITFDPQNPGLVIDNPLLSLTRNADGSYTISGSTPLSVTENGHNVSVGAVAPTGLYPELRNLVGVARDGSPHSVESWLMPGNSVSTISGFRPGSTVTEYDSAGNQITAYVVRANGALVISRSNPASTFSEGADFIVDGIPCFTRGTMMETAHGPLAIELLKAGDLVYTRDNGLQPIRWIGRRLLDHRDLSHNAHLRPIRIKTDALGQGLPSQDLLVSPQHRILLRSEIARQMFGADEVLIAAKQLLALDGFEWAADLVEVEYVHLLFDRHEIVIANGAETESLYTGPQALKSLGTAARDEIFAIFPELAAETQLPASARTILTGRQSKELAEVLCRS</sequence>
<organism evidence="2 3">
    <name type="scientific">Paracoccus sulfuroxidans</name>
    <dbReference type="NCBI Taxonomy" id="384678"/>
    <lineage>
        <taxon>Bacteria</taxon>
        <taxon>Pseudomonadati</taxon>
        <taxon>Pseudomonadota</taxon>
        <taxon>Alphaproteobacteria</taxon>
        <taxon>Rhodobacterales</taxon>
        <taxon>Paracoccaceae</taxon>
        <taxon>Paracoccus</taxon>
    </lineage>
</organism>
<keyword evidence="3" id="KW-1185">Reference proteome</keyword>
<protein>
    <submittedName>
        <fullName evidence="2">Hint domain-containing protein</fullName>
    </submittedName>
</protein>
<dbReference type="RefSeq" id="WP_242008232.1">
    <property type="nucleotide sequence ID" value="NZ_VLKU01000010.1"/>
</dbReference>
<dbReference type="Pfam" id="PF13403">
    <property type="entry name" value="Hint_2"/>
    <property type="match status" value="1"/>
</dbReference>
<gene>
    <name evidence="2" type="ORF">IQ24_03086</name>
</gene>
<proteinExistence type="predicted"/>